<organism evidence="1">
    <name type="scientific">Brassica napus</name>
    <name type="common">Rape</name>
    <dbReference type="NCBI Taxonomy" id="3708"/>
    <lineage>
        <taxon>Eukaryota</taxon>
        <taxon>Viridiplantae</taxon>
        <taxon>Streptophyta</taxon>
        <taxon>Embryophyta</taxon>
        <taxon>Tracheophyta</taxon>
        <taxon>Spermatophyta</taxon>
        <taxon>Magnoliopsida</taxon>
        <taxon>eudicotyledons</taxon>
        <taxon>Gunneridae</taxon>
        <taxon>Pentapetalae</taxon>
        <taxon>rosids</taxon>
        <taxon>malvids</taxon>
        <taxon>Brassicales</taxon>
        <taxon>Brassicaceae</taxon>
        <taxon>Brassiceae</taxon>
        <taxon>Brassica</taxon>
    </lineage>
</organism>
<dbReference type="Proteomes" id="UP001295469">
    <property type="component" value="Chromosome C08"/>
</dbReference>
<protein>
    <submittedName>
        <fullName evidence="1">(rape) hypothetical protein</fullName>
    </submittedName>
</protein>
<dbReference type="AlphaFoldDB" id="A0A816UT29"/>
<name>A0A816UT29_BRANA</name>
<sequence>MIGMWSFLLLFLPQVCVVFRAFLVCDSFELVRVLCTLYFVS</sequence>
<proteinExistence type="predicted"/>
<dbReference type="EMBL" id="HG994372">
    <property type="protein sequence ID" value="CAF2112753.1"/>
    <property type="molecule type" value="Genomic_DNA"/>
</dbReference>
<accession>A0A816UT29</accession>
<gene>
    <name evidence="1" type="ORF">DARMORV10_C08P33710.1</name>
</gene>
<reference evidence="1" key="1">
    <citation type="submission" date="2021-01" db="EMBL/GenBank/DDBJ databases">
        <authorList>
            <consortium name="Genoscope - CEA"/>
            <person name="William W."/>
        </authorList>
    </citation>
    <scope>NUCLEOTIDE SEQUENCE</scope>
</reference>
<evidence type="ECO:0000313" key="1">
    <source>
        <dbReference type="EMBL" id="CAF2112753.1"/>
    </source>
</evidence>